<proteinExistence type="inferred from homology"/>
<organism evidence="4 5">
    <name type="scientific">Jezberella montanilacus</name>
    <dbReference type="NCBI Taxonomy" id="323426"/>
    <lineage>
        <taxon>Bacteria</taxon>
        <taxon>Pseudomonadati</taxon>
        <taxon>Pseudomonadota</taxon>
        <taxon>Betaproteobacteria</taxon>
        <taxon>Burkholderiales</taxon>
        <taxon>Alcaligenaceae</taxon>
        <taxon>Jezberella</taxon>
    </lineage>
</organism>
<reference evidence="4 5" key="1">
    <citation type="submission" date="2018-03" db="EMBL/GenBank/DDBJ databases">
        <title>Genomic Encyclopedia of Type Strains, Phase III (KMG-III): the genomes of soil and plant-associated and newly described type strains.</title>
        <authorList>
            <person name="Whitman W."/>
        </authorList>
    </citation>
    <scope>NUCLEOTIDE SEQUENCE [LARGE SCALE GENOMIC DNA]</scope>
    <source>
        <strain evidence="4 5">MWH-P2sevCIIIb</strain>
    </source>
</reference>
<dbReference type="GO" id="GO:0015288">
    <property type="term" value="F:porin activity"/>
    <property type="evidence" value="ECO:0007669"/>
    <property type="project" value="InterPro"/>
</dbReference>
<evidence type="ECO:0000256" key="3">
    <source>
        <dbReference type="SAM" id="MobiDB-lite"/>
    </source>
</evidence>
<evidence type="ECO:0000313" key="4">
    <source>
        <dbReference type="EMBL" id="PRY99318.1"/>
    </source>
</evidence>
<evidence type="ECO:0000313" key="5">
    <source>
        <dbReference type="Proteomes" id="UP000238308"/>
    </source>
</evidence>
<accession>A0A2T0XK37</accession>
<dbReference type="InterPro" id="IPR038673">
    <property type="entry name" value="OprB_sf"/>
</dbReference>
<evidence type="ECO:0000256" key="1">
    <source>
        <dbReference type="ARBA" id="ARBA00008769"/>
    </source>
</evidence>
<protein>
    <submittedName>
        <fullName evidence="4">High affinity Mn2+ porin</fullName>
    </submittedName>
</protein>
<comment type="caution">
    <text evidence="4">The sequence shown here is derived from an EMBL/GenBank/DDBJ whole genome shotgun (WGS) entry which is preliminary data.</text>
</comment>
<feature type="chain" id="PRO_5015373296" evidence="2">
    <location>
        <begin position="23"/>
        <end position="464"/>
    </location>
</feature>
<dbReference type="Gene3D" id="2.40.160.180">
    <property type="entry name" value="Carbohydrate-selective porin OprB"/>
    <property type="match status" value="1"/>
</dbReference>
<dbReference type="Pfam" id="PF04966">
    <property type="entry name" value="OprB"/>
    <property type="match status" value="1"/>
</dbReference>
<dbReference type="InterPro" id="IPR007049">
    <property type="entry name" value="Carb-sel_porin_OprB"/>
</dbReference>
<feature type="compositionally biased region" description="Low complexity" evidence="3">
    <location>
        <begin position="41"/>
        <end position="50"/>
    </location>
</feature>
<evidence type="ECO:0000256" key="2">
    <source>
        <dbReference type="RuleBase" id="RU363072"/>
    </source>
</evidence>
<dbReference type="GO" id="GO:0008643">
    <property type="term" value="P:carbohydrate transport"/>
    <property type="evidence" value="ECO:0007669"/>
    <property type="project" value="InterPro"/>
</dbReference>
<keyword evidence="2" id="KW-0732">Signal</keyword>
<dbReference type="RefSeq" id="WP_106226630.1">
    <property type="nucleotide sequence ID" value="NZ_PVTV01000011.1"/>
</dbReference>
<dbReference type="AlphaFoldDB" id="A0A2T0XK37"/>
<feature type="signal peptide" evidence="2">
    <location>
        <begin position="1"/>
        <end position="22"/>
    </location>
</feature>
<gene>
    <name evidence="4" type="ORF">BCM14_0762</name>
</gene>
<dbReference type="EMBL" id="PVTV01000011">
    <property type="protein sequence ID" value="PRY99318.1"/>
    <property type="molecule type" value="Genomic_DNA"/>
</dbReference>
<keyword evidence="5" id="KW-1185">Reference proteome</keyword>
<comment type="similarity">
    <text evidence="1 2">Belongs to the OprB family.</text>
</comment>
<dbReference type="OrthoDB" id="5755240at2"/>
<name>A0A2T0XK37_9BURK</name>
<dbReference type="GO" id="GO:0016020">
    <property type="term" value="C:membrane"/>
    <property type="evidence" value="ECO:0007669"/>
    <property type="project" value="InterPro"/>
</dbReference>
<feature type="region of interest" description="Disordered" evidence="3">
    <location>
        <begin position="28"/>
        <end position="50"/>
    </location>
</feature>
<sequence length="464" mass="50287">MKYARQLALTVLLSLTIFDSSAAEAPTTSVENRAGAAAQETTDSTTDKTTPLADQRFSIHGQMTSFTQSKAAFSAPYSGANSLPAYTDSAGTFDAGLFIGMKLWTGAEAYFNPEIDQGFGLAGTLGAAGFPSGLAYKVGSAEPYYRTTRAFIRQSFNLGGESITLEDQPNQLAKTMTSNNIIITAGKFAVVDIFDTNSYAHDPRLDFANWAGVEAGAFDYAADAWGYTYGAAIEWNQDWWSLRGGFFNLSVVPNSTQIDIGFKQYQLVTEFEERHELWGKKGKFKILGFVNRANMGRYSDAVALSQQTGGSPDTGLVRQMAWRPGVALNFEQEITPTLGMFLRASQNSGAQEAYEFTDINQSVSGGVSIKGNSWGRPNDTLGLAGIVNALSTDAQQYFAAGGLGILVGDGALNYGPERILEVYYNFAVTDFLSLAIDYQHIGNPGYNRDRGPVNIFGFRAHAYF</sequence>
<dbReference type="Proteomes" id="UP000238308">
    <property type="component" value="Unassembled WGS sequence"/>
</dbReference>